<protein>
    <submittedName>
        <fullName evidence="2">Uncharacterized protein</fullName>
    </submittedName>
</protein>
<dbReference type="AlphaFoldDB" id="Q5P8N1"/>
<keyword evidence="1" id="KW-1133">Transmembrane helix</keyword>
<dbReference type="STRING" id="76114.ebA397"/>
<dbReference type="KEGG" id="eba:ebA397"/>
<keyword evidence="1" id="KW-0472">Membrane</keyword>
<proteinExistence type="predicted"/>
<dbReference type="Gene3D" id="1.20.1270.70">
    <property type="entry name" value="Designed single chain three-helix bundle"/>
    <property type="match status" value="1"/>
</dbReference>
<dbReference type="OrthoDB" id="8793761at2"/>
<reference evidence="2 3" key="1">
    <citation type="journal article" date="2005" name="Arch. Microbiol.">
        <title>The genome sequence of an anaerobic aromatic-degrading denitrifying bacterium, strain EbN1.</title>
        <authorList>
            <person name="Rabus R."/>
            <person name="Kube M."/>
            <person name="Heider J."/>
            <person name="Beck A."/>
            <person name="Heitmann K."/>
            <person name="Widdel F."/>
            <person name="Reinhardt R."/>
        </authorList>
    </citation>
    <scope>NUCLEOTIDE SEQUENCE [LARGE SCALE GENOMIC DNA]</scope>
    <source>
        <strain evidence="2 3">EbN1</strain>
    </source>
</reference>
<evidence type="ECO:0000313" key="3">
    <source>
        <dbReference type="Proteomes" id="UP000006552"/>
    </source>
</evidence>
<feature type="transmembrane region" description="Helical" evidence="1">
    <location>
        <begin position="29"/>
        <end position="49"/>
    </location>
</feature>
<keyword evidence="1" id="KW-0812">Transmembrane</keyword>
<accession>Q5P8N1</accession>
<evidence type="ECO:0000313" key="2">
    <source>
        <dbReference type="EMBL" id="CAI06328.1"/>
    </source>
</evidence>
<sequence>MTAPSAQAESESTARITPRLARIARNQRPVILALIAALVLAGGAFLFVASEQPAAPAPLPQAQPLEAIGQHTSPIPEFDAPAPADPIGSPRLDQLDERVDALSRTVESIDGQFSEINNRLVSLHQVSDELRVRLEALAQRREPASVPARRVAPTRTGAVTKTRIPAVVSVDTWGGQPSVAIRDVKGDLAFYREGDTVGVARIQRIDAQARQVHLRLPDGTVTAVGVRH</sequence>
<organism evidence="2 3">
    <name type="scientific">Aromatoleum aromaticum (strain DSM 19018 / LMG 30748 / EbN1)</name>
    <name type="common">Azoarcus sp. (strain EbN1)</name>
    <dbReference type="NCBI Taxonomy" id="76114"/>
    <lineage>
        <taxon>Bacteria</taxon>
        <taxon>Pseudomonadati</taxon>
        <taxon>Pseudomonadota</taxon>
        <taxon>Betaproteobacteria</taxon>
        <taxon>Rhodocyclales</taxon>
        <taxon>Rhodocyclaceae</taxon>
        <taxon>Aromatoleum</taxon>
    </lineage>
</organism>
<dbReference type="HOGENOM" id="CLU_1212776_0_0_4"/>
<dbReference type="RefSeq" id="WP_011236065.1">
    <property type="nucleotide sequence ID" value="NC_006513.1"/>
</dbReference>
<gene>
    <name evidence="2" type="ORF">ebA397</name>
</gene>
<evidence type="ECO:0000256" key="1">
    <source>
        <dbReference type="SAM" id="Phobius"/>
    </source>
</evidence>
<name>Q5P8N1_AROAE</name>
<dbReference type="EMBL" id="CR555306">
    <property type="protein sequence ID" value="CAI06328.1"/>
    <property type="molecule type" value="Genomic_DNA"/>
</dbReference>
<keyword evidence="3" id="KW-1185">Reference proteome</keyword>
<dbReference type="Proteomes" id="UP000006552">
    <property type="component" value="Chromosome"/>
</dbReference>